<keyword evidence="1" id="KW-0805">Transcription regulation</keyword>
<gene>
    <name evidence="6" type="ORF">BL253_35450</name>
</gene>
<dbReference type="InterPro" id="IPR023772">
    <property type="entry name" value="DNA-bd_HTH_TetR-type_CS"/>
</dbReference>
<dbReference type="InterPro" id="IPR009057">
    <property type="entry name" value="Homeodomain-like_sf"/>
</dbReference>
<dbReference type="AlphaFoldDB" id="A0A1V2I235"/>
<feature type="DNA-binding region" description="H-T-H motif" evidence="4">
    <location>
        <begin position="29"/>
        <end position="48"/>
    </location>
</feature>
<evidence type="ECO:0000256" key="1">
    <source>
        <dbReference type="ARBA" id="ARBA00023015"/>
    </source>
</evidence>
<dbReference type="RefSeq" id="WP_076822359.1">
    <property type="nucleotide sequence ID" value="NZ_MOMC01000105.1"/>
</dbReference>
<feature type="domain" description="HTH tetR-type" evidence="5">
    <location>
        <begin position="7"/>
        <end position="66"/>
    </location>
</feature>
<sequence>MADASGPSLGDRIVAAADELFYADGYGVTIDAVAQHAGVAKPTIYAHFGSKETLIEATLVRGVEKFFADLALAVARLDGDPVAQLMAPFDLLAVGLPDPDYHGCICINAAAAFPRVDHPAHAVLRALDDRMIAEFERLARAAGARDASVLARRLLVLFDGVKARGLSDSSGQPASDARAAARILLDSAR</sequence>
<protein>
    <recommendedName>
        <fullName evidence="5">HTH tetR-type domain-containing protein</fullName>
    </recommendedName>
</protein>
<evidence type="ECO:0000259" key="5">
    <source>
        <dbReference type="PROSITE" id="PS50977"/>
    </source>
</evidence>
<dbReference type="PANTHER" id="PTHR47506">
    <property type="entry name" value="TRANSCRIPTIONAL REGULATORY PROTEIN"/>
    <property type="match status" value="1"/>
</dbReference>
<dbReference type="EMBL" id="MOMC01000105">
    <property type="protein sequence ID" value="ONH22522.1"/>
    <property type="molecule type" value="Genomic_DNA"/>
</dbReference>
<dbReference type="PROSITE" id="PS01081">
    <property type="entry name" value="HTH_TETR_1"/>
    <property type="match status" value="1"/>
</dbReference>
<keyword evidence="7" id="KW-1185">Reference proteome</keyword>
<dbReference type="InterPro" id="IPR036271">
    <property type="entry name" value="Tet_transcr_reg_TetR-rel_C_sf"/>
</dbReference>
<dbReference type="PROSITE" id="PS50977">
    <property type="entry name" value="HTH_TETR_2"/>
    <property type="match status" value="1"/>
</dbReference>
<keyword evidence="2 4" id="KW-0238">DNA-binding</keyword>
<dbReference type="PRINTS" id="PR00455">
    <property type="entry name" value="HTHTETR"/>
</dbReference>
<comment type="caution">
    <text evidence="6">The sequence shown here is derived from an EMBL/GenBank/DDBJ whole genome shotgun (WGS) entry which is preliminary data.</text>
</comment>
<dbReference type="Proteomes" id="UP000188929">
    <property type="component" value="Unassembled WGS sequence"/>
</dbReference>
<dbReference type="GO" id="GO:0003677">
    <property type="term" value="F:DNA binding"/>
    <property type="evidence" value="ECO:0007669"/>
    <property type="project" value="UniProtKB-UniRule"/>
</dbReference>
<dbReference type="PANTHER" id="PTHR47506:SF1">
    <property type="entry name" value="HTH-TYPE TRANSCRIPTIONAL REGULATOR YJDC"/>
    <property type="match status" value="1"/>
</dbReference>
<keyword evidence="3" id="KW-0804">Transcription</keyword>
<evidence type="ECO:0000256" key="2">
    <source>
        <dbReference type="ARBA" id="ARBA00023125"/>
    </source>
</evidence>
<evidence type="ECO:0000256" key="4">
    <source>
        <dbReference type="PROSITE-ProRule" id="PRU00335"/>
    </source>
</evidence>
<accession>A0A1V2I235</accession>
<dbReference type="OrthoDB" id="7186128at2"/>
<dbReference type="SUPFAM" id="SSF46689">
    <property type="entry name" value="Homeodomain-like"/>
    <property type="match status" value="1"/>
</dbReference>
<name>A0A1V2I235_9ACTN</name>
<evidence type="ECO:0000313" key="7">
    <source>
        <dbReference type="Proteomes" id="UP000188929"/>
    </source>
</evidence>
<organism evidence="6 7">
    <name type="scientific">Pseudofrankia asymbiotica</name>
    <dbReference type="NCBI Taxonomy" id="1834516"/>
    <lineage>
        <taxon>Bacteria</taxon>
        <taxon>Bacillati</taxon>
        <taxon>Actinomycetota</taxon>
        <taxon>Actinomycetes</taxon>
        <taxon>Frankiales</taxon>
        <taxon>Frankiaceae</taxon>
        <taxon>Pseudofrankia</taxon>
    </lineage>
</organism>
<dbReference type="InterPro" id="IPR001647">
    <property type="entry name" value="HTH_TetR"/>
</dbReference>
<dbReference type="SUPFAM" id="SSF48498">
    <property type="entry name" value="Tetracyclin repressor-like, C-terminal domain"/>
    <property type="match status" value="1"/>
</dbReference>
<evidence type="ECO:0000313" key="6">
    <source>
        <dbReference type="EMBL" id="ONH22522.1"/>
    </source>
</evidence>
<reference evidence="7" key="1">
    <citation type="submission" date="2016-10" db="EMBL/GenBank/DDBJ databases">
        <title>Frankia sp. NRRL B-16386 Genome sequencing.</title>
        <authorList>
            <person name="Ghodhbane-Gtari F."/>
            <person name="Swanson E."/>
            <person name="Gueddou A."/>
            <person name="Hezbri K."/>
            <person name="Ktari K."/>
            <person name="Nouioui I."/>
            <person name="Morris K."/>
            <person name="Simpson S."/>
            <person name="Abebe-Akele F."/>
            <person name="Thomas K."/>
            <person name="Gtari M."/>
            <person name="Tisa L.S."/>
        </authorList>
    </citation>
    <scope>NUCLEOTIDE SEQUENCE [LARGE SCALE GENOMIC DNA]</scope>
    <source>
        <strain evidence="7">NRRL B-16386</strain>
    </source>
</reference>
<proteinExistence type="predicted"/>
<dbReference type="Gene3D" id="1.10.357.10">
    <property type="entry name" value="Tetracycline Repressor, domain 2"/>
    <property type="match status" value="1"/>
</dbReference>
<dbReference type="Pfam" id="PF00440">
    <property type="entry name" value="TetR_N"/>
    <property type="match status" value="1"/>
</dbReference>
<evidence type="ECO:0000256" key="3">
    <source>
        <dbReference type="ARBA" id="ARBA00023163"/>
    </source>
</evidence>